<evidence type="ECO:0000259" key="6">
    <source>
        <dbReference type="Pfam" id="PF22740"/>
    </source>
</evidence>
<evidence type="ECO:0000256" key="3">
    <source>
        <dbReference type="ARBA" id="ARBA00023134"/>
    </source>
</evidence>
<dbReference type="InterPro" id="IPR005337">
    <property type="entry name" value="RapZ-like"/>
</dbReference>
<dbReference type="InterPro" id="IPR027417">
    <property type="entry name" value="P-loop_NTPase"/>
</dbReference>
<protein>
    <submittedName>
        <fullName evidence="7">RNase adapter RapZ</fullName>
    </submittedName>
</protein>
<evidence type="ECO:0000256" key="1">
    <source>
        <dbReference type="ARBA" id="ARBA00022741"/>
    </source>
</evidence>
<keyword evidence="1 4" id="KW-0547">Nucleotide-binding</keyword>
<dbReference type="AlphaFoldDB" id="A0AAE9VNQ6"/>
<dbReference type="EMBL" id="CP114976">
    <property type="protein sequence ID" value="WBE25249.1"/>
    <property type="molecule type" value="Genomic_DNA"/>
</dbReference>
<keyword evidence="8" id="KW-1185">Reference proteome</keyword>
<evidence type="ECO:0000256" key="2">
    <source>
        <dbReference type="ARBA" id="ARBA00022840"/>
    </source>
</evidence>
<evidence type="ECO:0000313" key="7">
    <source>
        <dbReference type="EMBL" id="WBE25249.1"/>
    </source>
</evidence>
<name>A0AAE9VNQ6_9GAMM</name>
<dbReference type="PANTHER" id="PTHR30448:SF0">
    <property type="entry name" value="RNASE ADAPTER PROTEIN RAPZ"/>
    <property type="match status" value="1"/>
</dbReference>
<dbReference type="KEGG" id="dce:O6P33_13035"/>
<dbReference type="PIRSF" id="PIRSF005052">
    <property type="entry name" value="P-loopkin"/>
    <property type="match status" value="1"/>
</dbReference>
<reference evidence="7 8" key="1">
    <citation type="submission" date="2022-12" db="EMBL/GenBank/DDBJ databases">
        <title>Coexistence and Characterization of a Novel Tigecycline Resistance gene tet(X) variant and blaNDM-1 in a Pseudomonas caeni Isolate of Chicken Origin.</title>
        <authorList>
            <person name="Lu X."/>
            <person name="Zhang L."/>
            <person name="Li R."/>
            <person name="Wang Z."/>
        </authorList>
    </citation>
    <scope>NUCLEOTIDE SEQUENCE [LARGE SCALE GENOMIC DNA]</scope>
    <source>
        <strain evidence="7 8">CE14</strain>
    </source>
</reference>
<dbReference type="PANTHER" id="PTHR30448">
    <property type="entry name" value="RNASE ADAPTER PROTEIN RAPZ"/>
    <property type="match status" value="1"/>
</dbReference>
<dbReference type="SUPFAM" id="SSF52540">
    <property type="entry name" value="P-loop containing nucleoside triphosphate hydrolases"/>
    <property type="match status" value="1"/>
</dbReference>
<feature type="domain" description="RapZ C-terminal" evidence="6">
    <location>
        <begin position="168"/>
        <end position="284"/>
    </location>
</feature>
<dbReference type="GO" id="GO:0005525">
    <property type="term" value="F:GTP binding"/>
    <property type="evidence" value="ECO:0007669"/>
    <property type="project" value="UniProtKB-UniRule"/>
</dbReference>
<dbReference type="Pfam" id="PF03668">
    <property type="entry name" value="RapZ-like_N"/>
    <property type="match status" value="1"/>
</dbReference>
<dbReference type="InterPro" id="IPR053930">
    <property type="entry name" value="RapZ-like_N"/>
</dbReference>
<dbReference type="NCBIfam" id="NF003828">
    <property type="entry name" value="PRK05416.1"/>
    <property type="match status" value="1"/>
</dbReference>
<accession>A0AAE9VNQ6</accession>
<feature type="binding site" evidence="4">
    <location>
        <begin position="8"/>
        <end position="15"/>
    </location>
    <ligand>
        <name>ATP</name>
        <dbReference type="ChEBI" id="CHEBI:30616"/>
    </ligand>
</feature>
<dbReference type="GO" id="GO:0005524">
    <property type="term" value="F:ATP binding"/>
    <property type="evidence" value="ECO:0007669"/>
    <property type="project" value="UniProtKB-UniRule"/>
</dbReference>
<dbReference type="Gene3D" id="3.40.50.300">
    <property type="entry name" value="P-loop containing nucleotide triphosphate hydrolases"/>
    <property type="match status" value="1"/>
</dbReference>
<dbReference type="InterPro" id="IPR053931">
    <property type="entry name" value="RapZ_C"/>
</dbReference>
<dbReference type="Proteomes" id="UP001212189">
    <property type="component" value="Chromosome"/>
</dbReference>
<keyword evidence="2 4" id="KW-0067">ATP-binding</keyword>
<evidence type="ECO:0000256" key="4">
    <source>
        <dbReference type="HAMAP-Rule" id="MF_00636"/>
    </source>
</evidence>
<feature type="domain" description="RapZ-like N-terminal" evidence="5">
    <location>
        <begin position="1"/>
        <end position="158"/>
    </location>
</feature>
<proteinExistence type="inferred from homology"/>
<dbReference type="Pfam" id="PF22740">
    <property type="entry name" value="PapZ_C"/>
    <property type="match status" value="1"/>
</dbReference>
<keyword evidence="3 4" id="KW-0342">GTP-binding</keyword>
<organism evidence="7 8">
    <name type="scientific">Denitrificimonas caeni</name>
    <dbReference type="NCBI Taxonomy" id="521720"/>
    <lineage>
        <taxon>Bacteria</taxon>
        <taxon>Pseudomonadati</taxon>
        <taxon>Pseudomonadota</taxon>
        <taxon>Gammaproteobacteria</taxon>
        <taxon>Pseudomonadales</taxon>
        <taxon>Pseudomonadaceae</taxon>
        <taxon>Denitrificimonas</taxon>
    </lineage>
</organism>
<feature type="binding site" evidence="4">
    <location>
        <begin position="60"/>
        <end position="63"/>
    </location>
    <ligand>
        <name>GTP</name>
        <dbReference type="ChEBI" id="CHEBI:37565"/>
    </ligand>
</feature>
<dbReference type="HAMAP" id="MF_00636">
    <property type="entry name" value="RapZ_like"/>
    <property type="match status" value="1"/>
</dbReference>
<sequence>MRLIIVSGRSGSGKSTALDVLEDNNFYCIDNLPAMLLPELAERTLLATELAYPQIAVSIDARNLPNQLERFPELLADLREKHIVCDVLYLDADNETLLKRFSETRRRHPLTNDSRSLAEAIQEEKTLLSPIIDLADLTIDTSQLNLYQLRDIIKLRLLNKPEPGTAFLIESFGFKRGVPVDADVVFDIRCLPNPYWKPDLRAYCGLDQPIVDYLGEQADVEEMYNDIYTYLAKWLPRFAASNRAYVTIAIGCTGGQHRSVYMAQRLGQALGKELSNVQIRHRDVVRSDSQTDA</sequence>
<gene>
    <name evidence="7" type="primary">rapZ</name>
    <name evidence="7" type="ORF">O6P33_13035</name>
</gene>
<dbReference type="RefSeq" id="WP_269818194.1">
    <property type="nucleotide sequence ID" value="NZ_CP114976.1"/>
</dbReference>
<evidence type="ECO:0000259" key="5">
    <source>
        <dbReference type="Pfam" id="PF03668"/>
    </source>
</evidence>
<evidence type="ECO:0000313" key="8">
    <source>
        <dbReference type="Proteomes" id="UP001212189"/>
    </source>
</evidence>